<sequence length="207" mass="22202">MKRVLVLVSVCALALIAGALPANAFIGGFDNSHTSCTTYQQQYANDPSSGNWVDCLTASTQVLHSGTTNCPGSSQYFSATDNSGNPIDWTYSNNNYACISVSYMPVTTGTFCSYWFYAPNGYATGTITFGYWVAGTKYTFTLNEAPVSGWQKLFTNYDSSGGQFVGEFPEGLQPGKIQWSDNNGQTAGSYEPRSACATNAEGISACR</sequence>
<keyword evidence="1" id="KW-0732">Signal</keyword>
<evidence type="ECO:0000313" key="3">
    <source>
        <dbReference type="Proteomes" id="UP000675781"/>
    </source>
</evidence>
<feature type="chain" id="PRO_5036791657" evidence="1">
    <location>
        <begin position="25"/>
        <end position="207"/>
    </location>
</feature>
<dbReference type="EMBL" id="JAGSOG010000252">
    <property type="protein sequence ID" value="MBR7838032.1"/>
    <property type="molecule type" value="Genomic_DNA"/>
</dbReference>
<feature type="signal peptide" evidence="1">
    <location>
        <begin position="1"/>
        <end position="24"/>
    </location>
</feature>
<organism evidence="2 3">
    <name type="scientific">Actinospica durhamensis</name>
    <dbReference type="NCBI Taxonomy" id="1508375"/>
    <lineage>
        <taxon>Bacteria</taxon>
        <taxon>Bacillati</taxon>
        <taxon>Actinomycetota</taxon>
        <taxon>Actinomycetes</taxon>
        <taxon>Catenulisporales</taxon>
        <taxon>Actinospicaceae</taxon>
        <taxon>Actinospica</taxon>
    </lineage>
</organism>
<comment type="caution">
    <text evidence="2">The sequence shown here is derived from an EMBL/GenBank/DDBJ whole genome shotgun (WGS) entry which is preliminary data.</text>
</comment>
<evidence type="ECO:0000313" key="2">
    <source>
        <dbReference type="EMBL" id="MBR7838032.1"/>
    </source>
</evidence>
<accession>A0A941ITS8</accession>
<gene>
    <name evidence="2" type="ORF">KDL01_32465</name>
</gene>
<dbReference type="AlphaFoldDB" id="A0A941ITS8"/>
<keyword evidence="3" id="KW-1185">Reference proteome</keyword>
<reference evidence="2" key="1">
    <citation type="submission" date="2021-04" db="EMBL/GenBank/DDBJ databases">
        <title>Genome based classification of Actinospica acidithermotolerans sp. nov., an actinobacterium isolated from an Indonesian hot spring.</title>
        <authorList>
            <person name="Kusuma A.B."/>
            <person name="Putra K.E."/>
            <person name="Nafisah S."/>
            <person name="Loh J."/>
            <person name="Nouioui I."/>
            <person name="Goodfellow M."/>
        </authorList>
    </citation>
    <scope>NUCLEOTIDE SEQUENCE</scope>
    <source>
        <strain evidence="2">CSCA 57</strain>
    </source>
</reference>
<name>A0A941ITS8_9ACTN</name>
<dbReference type="Proteomes" id="UP000675781">
    <property type="component" value="Unassembled WGS sequence"/>
</dbReference>
<dbReference type="RefSeq" id="WP_212532494.1">
    <property type="nucleotide sequence ID" value="NZ_JAGSOG010000252.1"/>
</dbReference>
<evidence type="ECO:0000256" key="1">
    <source>
        <dbReference type="SAM" id="SignalP"/>
    </source>
</evidence>
<protein>
    <submittedName>
        <fullName evidence="2">Uncharacterized protein</fullName>
    </submittedName>
</protein>
<proteinExistence type="predicted"/>